<proteinExistence type="predicted"/>
<comment type="caution">
    <text evidence="2">The sequence shown here is derived from an EMBL/GenBank/DDBJ whole genome shotgun (WGS) entry which is preliminary data.</text>
</comment>
<dbReference type="Proteomes" id="UP000683360">
    <property type="component" value="Unassembled WGS sequence"/>
</dbReference>
<name>A0A8S3VB54_MYTED</name>
<dbReference type="EMBL" id="CAJPWZ010003082">
    <property type="protein sequence ID" value="CAG2251328.1"/>
    <property type="molecule type" value="Genomic_DNA"/>
</dbReference>
<protein>
    <recommendedName>
        <fullName evidence="1">Up-regulator of cell proliferation-like domain-containing protein</fullName>
    </recommendedName>
</protein>
<organism evidence="2 3">
    <name type="scientific">Mytilus edulis</name>
    <name type="common">Blue mussel</name>
    <dbReference type="NCBI Taxonomy" id="6550"/>
    <lineage>
        <taxon>Eukaryota</taxon>
        <taxon>Metazoa</taxon>
        <taxon>Spiralia</taxon>
        <taxon>Lophotrochozoa</taxon>
        <taxon>Mollusca</taxon>
        <taxon>Bivalvia</taxon>
        <taxon>Autobranchia</taxon>
        <taxon>Pteriomorphia</taxon>
        <taxon>Mytilida</taxon>
        <taxon>Mytiloidea</taxon>
        <taxon>Mytilidae</taxon>
        <taxon>Mytilinae</taxon>
        <taxon>Mytilus</taxon>
    </lineage>
</organism>
<dbReference type="Pfam" id="PF25496">
    <property type="entry name" value="URGCP"/>
    <property type="match status" value="1"/>
</dbReference>
<sequence>MASNMMSIDDKEEVTSDVDAISLDSEYYDALEEDEDSRILSDKDVHTPEAVYKQIQQITFDKSPAAQFRDKTYTKDSSVFSFDSMEQALPKKRRPILKNEFSRLLNNLSLTKFHPSKITLQDVRSIKSQDLPITERSIPWLMLSKIIMLNFKAREEDLSLFYEKNAEEPVPQPYDSEDDLFEEDEVSPQINPMDMFYVTFLSCDMMLKQEIVSKLFACRLAVPILFRDIDCKLVLTKWGLRKILLNKQIANKSIQMDAIHCKRLSIGASKRRVACGFVEASWFVSSGLGDEFGEHIMFMNLRGESIEYREEVEILCKLTNLLIVHTDILQLNNPKVREMLRTIHQNKVQVLYALESNDNPSVQPNKIYRDYRNHVAEFKSSIRFFDLKSVQQARSVRYYKGS</sequence>
<dbReference type="AlphaFoldDB" id="A0A8S3VB54"/>
<dbReference type="InterPro" id="IPR057365">
    <property type="entry name" value="URGCP"/>
</dbReference>
<evidence type="ECO:0000259" key="1">
    <source>
        <dbReference type="Pfam" id="PF25496"/>
    </source>
</evidence>
<keyword evidence="3" id="KW-1185">Reference proteome</keyword>
<dbReference type="PANTHER" id="PTHR14819:SF25">
    <property type="entry name" value="CHROMOSOME UNDETERMINED SCAFFOLD_52, WHOLE GENOME SHOTGUN SEQUENCE"/>
    <property type="match status" value="1"/>
</dbReference>
<evidence type="ECO:0000313" key="2">
    <source>
        <dbReference type="EMBL" id="CAG2251328.1"/>
    </source>
</evidence>
<dbReference type="OrthoDB" id="10070673at2759"/>
<accession>A0A8S3VB54</accession>
<reference evidence="2" key="1">
    <citation type="submission" date="2021-03" db="EMBL/GenBank/DDBJ databases">
        <authorList>
            <person name="Bekaert M."/>
        </authorList>
    </citation>
    <scope>NUCLEOTIDE SEQUENCE</scope>
</reference>
<dbReference type="PANTHER" id="PTHR14819">
    <property type="entry name" value="GTP-BINDING"/>
    <property type="match status" value="1"/>
</dbReference>
<dbReference type="InterPro" id="IPR052986">
    <property type="entry name" value="VLIG_GTPase"/>
</dbReference>
<evidence type="ECO:0000313" key="3">
    <source>
        <dbReference type="Proteomes" id="UP000683360"/>
    </source>
</evidence>
<gene>
    <name evidence="2" type="ORF">MEDL_62999</name>
</gene>
<feature type="domain" description="Up-regulator of cell proliferation-like" evidence="1">
    <location>
        <begin position="244"/>
        <end position="383"/>
    </location>
</feature>